<evidence type="ECO:0000313" key="3">
    <source>
        <dbReference type="EMBL" id="GAK58592.1"/>
    </source>
</evidence>
<dbReference type="eggNOG" id="COG1729">
    <property type="taxonomic scope" value="Bacteria"/>
</dbReference>
<dbReference type="HOGENOM" id="CLU_823005_0_0_0"/>
<evidence type="ECO:0000313" key="4">
    <source>
        <dbReference type="Proteomes" id="UP000030661"/>
    </source>
</evidence>
<dbReference type="Gene3D" id="1.25.40.10">
    <property type="entry name" value="Tetratricopeptide repeat domain"/>
    <property type="match status" value="1"/>
</dbReference>
<feature type="region of interest" description="Disordered" evidence="1">
    <location>
        <begin position="128"/>
        <end position="157"/>
    </location>
</feature>
<dbReference type="Pfam" id="PF13174">
    <property type="entry name" value="TPR_6"/>
    <property type="match status" value="2"/>
</dbReference>
<dbReference type="STRING" id="1499967.U27_05566"/>
<reference evidence="3 4" key="1">
    <citation type="journal article" date="2015" name="PeerJ">
        <title>First genomic representation of candidate bacterial phylum KSB3 points to enhanced environmental sensing as a trigger of wastewater bulking.</title>
        <authorList>
            <person name="Sekiguchi Y."/>
            <person name="Ohashi A."/>
            <person name="Parks D.H."/>
            <person name="Yamauchi T."/>
            <person name="Tyson G.W."/>
            <person name="Hugenholtz P."/>
        </authorList>
    </citation>
    <scope>NUCLEOTIDE SEQUENCE [LARGE SCALE GENOMIC DNA]</scope>
</reference>
<dbReference type="AlphaFoldDB" id="A0A081C1Y7"/>
<feature type="transmembrane region" description="Helical" evidence="2">
    <location>
        <begin position="165"/>
        <end position="183"/>
    </location>
</feature>
<accession>A0A081C1Y7</accession>
<organism evidence="3 4">
    <name type="scientific">Vecturithrix granuli</name>
    <dbReference type="NCBI Taxonomy" id="1499967"/>
    <lineage>
        <taxon>Bacteria</taxon>
        <taxon>Candidatus Moduliflexota</taxon>
        <taxon>Candidatus Vecturitrichia</taxon>
        <taxon>Candidatus Vecturitrichales</taxon>
        <taxon>Candidatus Vecturitrichaceae</taxon>
        <taxon>Candidatus Vecturithrix</taxon>
    </lineage>
</organism>
<sequence>MKHIKVSLEDISEFDLKLAKNPQVLPLIEQIVSLSSEEREQQRQEIQQKIGRGEASLFEEHVYAKLLEPRKAEWIRVIYKNLPRIEQELGKYQPSDAEQAQAPPGNLHIEPAAPIVDEYPSELLNFLATQKPPTPPKSSLESKRFSPRPVSTSPPRSRRWSIQDVALGLLLLSGFVLSMWYVLASEQESPPITTFDNPQAEQRGESDMSGELQAQIQDQFDKAVHALRFEDFEQGKQKIFELLDQYPQSSFARDARLILADMYRQRQNNPDEAIEHYQLFLEQYPQSSQAGIVLLKMGYAYEDLQDALNAKETYRLLIARQGAKSRLGQLAQERLSRLENQE</sequence>
<keyword evidence="2" id="KW-0472">Membrane</keyword>
<keyword evidence="2" id="KW-1133">Transmembrane helix</keyword>
<dbReference type="EMBL" id="DF820468">
    <property type="protein sequence ID" value="GAK58592.1"/>
    <property type="molecule type" value="Genomic_DNA"/>
</dbReference>
<dbReference type="InterPro" id="IPR019734">
    <property type="entry name" value="TPR_rpt"/>
</dbReference>
<gene>
    <name evidence="3" type="ORF">U27_05566</name>
</gene>
<dbReference type="Proteomes" id="UP000030661">
    <property type="component" value="Unassembled WGS sequence"/>
</dbReference>
<keyword evidence="4" id="KW-1185">Reference proteome</keyword>
<protein>
    <submittedName>
        <fullName evidence="3">Tol-pal system protein YbgF</fullName>
    </submittedName>
</protein>
<keyword evidence="2" id="KW-0812">Transmembrane</keyword>
<evidence type="ECO:0000256" key="1">
    <source>
        <dbReference type="SAM" id="MobiDB-lite"/>
    </source>
</evidence>
<proteinExistence type="predicted"/>
<name>A0A081C1Y7_VECG1</name>
<dbReference type="InterPro" id="IPR011990">
    <property type="entry name" value="TPR-like_helical_dom_sf"/>
</dbReference>
<evidence type="ECO:0000256" key="2">
    <source>
        <dbReference type="SAM" id="Phobius"/>
    </source>
</evidence>
<dbReference type="SUPFAM" id="SSF48452">
    <property type="entry name" value="TPR-like"/>
    <property type="match status" value="1"/>
</dbReference>